<organism evidence="7 8">
    <name type="scientific">Solirubrobacter ginsenosidimutans</name>
    <dbReference type="NCBI Taxonomy" id="490573"/>
    <lineage>
        <taxon>Bacteria</taxon>
        <taxon>Bacillati</taxon>
        <taxon>Actinomycetota</taxon>
        <taxon>Thermoleophilia</taxon>
        <taxon>Solirubrobacterales</taxon>
        <taxon>Solirubrobacteraceae</taxon>
        <taxon>Solirubrobacter</taxon>
    </lineage>
</organism>
<dbReference type="PANTHER" id="PTHR23221:SF7">
    <property type="entry name" value="PHOSPHATIDYLINOSITOL-GLYCAN-SPECIFIC PHOSPHOLIPASE D"/>
    <property type="match status" value="1"/>
</dbReference>
<feature type="chain" id="PRO_5040728901" evidence="6">
    <location>
        <begin position="23"/>
        <end position="1024"/>
    </location>
</feature>
<proteinExistence type="predicted"/>
<feature type="compositionally biased region" description="Pro residues" evidence="5">
    <location>
        <begin position="901"/>
        <end position="920"/>
    </location>
</feature>
<evidence type="ECO:0000256" key="1">
    <source>
        <dbReference type="ARBA" id="ARBA00022729"/>
    </source>
</evidence>
<evidence type="ECO:0000313" key="8">
    <source>
        <dbReference type="Proteomes" id="UP001149140"/>
    </source>
</evidence>
<dbReference type="PRINTS" id="PR01185">
    <property type="entry name" value="INTEGRINA"/>
</dbReference>
<dbReference type="NCBIfam" id="NF012200">
    <property type="entry name" value="choice_anch_D"/>
    <property type="match status" value="3"/>
</dbReference>
<dbReference type="SUPFAM" id="SSF69318">
    <property type="entry name" value="Integrin alpha N-terminal domain"/>
    <property type="match status" value="2"/>
</dbReference>
<gene>
    <name evidence="7" type="ORF">OM076_19045</name>
</gene>
<dbReference type="SMART" id="SM00191">
    <property type="entry name" value="Int_alpha"/>
    <property type="match status" value="7"/>
</dbReference>
<feature type="region of interest" description="Disordered" evidence="5">
    <location>
        <begin position="872"/>
        <end position="921"/>
    </location>
</feature>
<dbReference type="InterPro" id="IPR013517">
    <property type="entry name" value="FG-GAP"/>
</dbReference>
<keyword evidence="4" id="KW-0325">Glycoprotein</keyword>
<dbReference type="GO" id="GO:0007155">
    <property type="term" value="P:cell adhesion"/>
    <property type="evidence" value="ECO:0007669"/>
    <property type="project" value="InterPro"/>
</dbReference>
<evidence type="ECO:0000256" key="5">
    <source>
        <dbReference type="SAM" id="MobiDB-lite"/>
    </source>
</evidence>
<dbReference type="PROSITE" id="PS51470">
    <property type="entry name" value="FG_GAP"/>
    <property type="match status" value="2"/>
</dbReference>
<keyword evidence="1 6" id="KW-0732">Signal</keyword>
<evidence type="ECO:0000313" key="7">
    <source>
        <dbReference type="EMBL" id="MDA0162377.1"/>
    </source>
</evidence>
<dbReference type="GO" id="GO:0005975">
    <property type="term" value="P:carbohydrate metabolic process"/>
    <property type="evidence" value="ECO:0007669"/>
    <property type="project" value="UniProtKB-ARBA"/>
</dbReference>
<reference evidence="7" key="1">
    <citation type="submission" date="2022-10" db="EMBL/GenBank/DDBJ databases">
        <title>The WGS of Solirubrobacter ginsenosidimutans DSM 21036.</title>
        <authorList>
            <person name="Jiang Z."/>
        </authorList>
    </citation>
    <scope>NUCLEOTIDE SEQUENCE</scope>
    <source>
        <strain evidence="7">DSM 21036</strain>
    </source>
</reference>
<protein>
    <submittedName>
        <fullName evidence="7">Choice-of-anchor D domain-containing protein</fullName>
    </submittedName>
</protein>
<dbReference type="Gene3D" id="2.60.40.10">
    <property type="entry name" value="Immunoglobulins"/>
    <property type="match status" value="3"/>
</dbReference>
<feature type="compositionally biased region" description="Pro residues" evidence="5">
    <location>
        <begin position="872"/>
        <end position="883"/>
    </location>
</feature>
<dbReference type="InterPro" id="IPR028994">
    <property type="entry name" value="Integrin_alpha_N"/>
</dbReference>
<name>A0A9X3S2K7_9ACTN</name>
<dbReference type="Gene3D" id="2.130.10.130">
    <property type="entry name" value="Integrin alpha, N-terminal"/>
    <property type="match status" value="4"/>
</dbReference>
<keyword evidence="3" id="KW-0378">Hydrolase</keyword>
<dbReference type="InterPro" id="IPR013783">
    <property type="entry name" value="Ig-like_fold"/>
</dbReference>
<dbReference type="RefSeq" id="WP_270041619.1">
    <property type="nucleotide sequence ID" value="NZ_JAPDOD010000018.1"/>
</dbReference>
<dbReference type="EMBL" id="JAPDOD010000018">
    <property type="protein sequence ID" value="MDA0162377.1"/>
    <property type="molecule type" value="Genomic_DNA"/>
</dbReference>
<sequence>MRVQAFLAAVASSLLLAAPAFADPTATGPSGAYPAGDAQINLPSAPTSKTWTLRNTGTDPVWVVSSVLSGADASQFAVSGTCATRGQANPLALNETCTVVTGFRPTSTGAKSAVLTTVTNGPAFTTGAITGFGRNLTGALTDFGDIHVGATPVKRTLHLTNAGAEEFPLGAISAPAGFVKGTDGCGTKTLAAGASCDVDFTFTPTVAGPKTGVMTIAGFTPTGLFGLAGMGTEAAAALSPVVADTSDGQATFTLRNPGNEALRLGAARLVGAGFAIVADGCSRATVAPSATCTVGVRFAADELGWRNARLELPVTNVPGPPVVARVTGRGPGLGGTDTDPFASPFALEEQPLARLVGDGGDALGGALTNGAACDLNGDGYDDVIAGASQWSVTPATLSWEGAAYVTFGGPRFGSSDLAAPVSGKTIRIEGEKEGAQTGTGVACGGDVNGDGIDDLVVGAWAYEYDGRPSGTAAVRGDAYVVFGAKDLPAAGPLDLGLLGTRGYRIVAPNGVEYDHFGYQVAGLGDVNGDGYDDVAVMSNVADSPETVPPRTNNGRIYVLPGKATTSAQDASTATLTTILGPAPGQLSIVTPAGDVNGDGTPDVAVGVYTAVYAGRSTASGEVFAVSGSTRGVVDLATPSSSLFAVGGAFAGHRLGIGVASAGDVNGDGADDLVIGADSTAAANSDAAYVVYGAKADPAGTARDTAGAGAPRETAPDAADTVLDTAALGTRGYRILGAPGSSTGYGVAPAGDVNRDGVGDVLVGGYALGNGRSWVVFGVKDPTTLPANNDGGVSALVPANLSDTTRYVSLATLTAAQGTSLSGVSAGERFGRQIANVGDVDGNGTDDLAIGADFAFRYGRTKTGEVTVALVPGPVPAAPTPTPTPTATATPTPTATAIPEPTATPAPFASPAPTPAPPAAKPVPALASRRLAADAHGRVALTVRCAGIAVACPGRVTFTLAGVRRTASFTAAPGKTAALRVTLTAAQRRSLTRHTRLQARLTLAVTIDGTTTTRALLVTVREPKR</sequence>
<evidence type="ECO:0000256" key="6">
    <source>
        <dbReference type="SAM" id="SignalP"/>
    </source>
</evidence>
<dbReference type="Proteomes" id="UP001149140">
    <property type="component" value="Unassembled WGS sequence"/>
</dbReference>
<keyword evidence="8" id="KW-1185">Reference proteome</keyword>
<feature type="compositionally biased region" description="Low complexity" evidence="5">
    <location>
        <begin position="884"/>
        <end position="900"/>
    </location>
</feature>
<dbReference type="Pfam" id="PF01839">
    <property type="entry name" value="FG-GAP"/>
    <property type="match status" value="4"/>
</dbReference>
<dbReference type="InterPro" id="IPR000413">
    <property type="entry name" value="Integrin_alpha"/>
</dbReference>
<comment type="caution">
    <text evidence="7">The sequence shown here is derived from an EMBL/GenBank/DDBJ whole genome shotgun (WGS) entry which is preliminary data.</text>
</comment>
<dbReference type="PANTHER" id="PTHR23221">
    <property type="entry name" value="GLYCOSYLPHOSPHATIDYLINOSITOL PHOSPHOLIPASE D"/>
    <property type="match status" value="1"/>
</dbReference>
<dbReference type="AlphaFoldDB" id="A0A9X3S2K7"/>
<evidence type="ECO:0000256" key="3">
    <source>
        <dbReference type="ARBA" id="ARBA00022801"/>
    </source>
</evidence>
<dbReference type="InterPro" id="IPR013519">
    <property type="entry name" value="Int_alpha_beta-p"/>
</dbReference>
<evidence type="ECO:0000256" key="4">
    <source>
        <dbReference type="ARBA" id="ARBA00023180"/>
    </source>
</evidence>
<keyword evidence="2" id="KW-0677">Repeat</keyword>
<dbReference type="GO" id="GO:0008305">
    <property type="term" value="C:integrin complex"/>
    <property type="evidence" value="ECO:0007669"/>
    <property type="project" value="InterPro"/>
</dbReference>
<evidence type="ECO:0000256" key="2">
    <source>
        <dbReference type="ARBA" id="ARBA00022737"/>
    </source>
</evidence>
<feature type="signal peptide" evidence="6">
    <location>
        <begin position="1"/>
        <end position="22"/>
    </location>
</feature>
<dbReference type="GO" id="GO:0016787">
    <property type="term" value="F:hydrolase activity"/>
    <property type="evidence" value="ECO:0007669"/>
    <property type="project" value="UniProtKB-KW"/>
</dbReference>
<accession>A0A9X3S2K7</accession>